<organism evidence="5 6">
    <name type="scientific">Marinobacterium zhoushanense</name>
    <dbReference type="NCBI Taxonomy" id="1679163"/>
    <lineage>
        <taxon>Bacteria</taxon>
        <taxon>Pseudomonadati</taxon>
        <taxon>Pseudomonadota</taxon>
        <taxon>Gammaproteobacteria</taxon>
        <taxon>Oceanospirillales</taxon>
        <taxon>Oceanospirillaceae</taxon>
        <taxon>Marinobacterium</taxon>
    </lineage>
</organism>
<dbReference type="InterPro" id="IPR017871">
    <property type="entry name" value="ABC_transporter-like_CS"/>
</dbReference>
<dbReference type="RefSeq" id="WP_188745653.1">
    <property type="nucleotide sequence ID" value="NZ_BMIJ01000001.1"/>
</dbReference>
<dbReference type="InterPro" id="IPR015854">
    <property type="entry name" value="ABC_transpr_LolD-like"/>
</dbReference>
<feature type="domain" description="ABC transporter" evidence="4">
    <location>
        <begin position="6"/>
        <end position="223"/>
    </location>
</feature>
<dbReference type="InterPro" id="IPR003593">
    <property type="entry name" value="AAA+_ATPase"/>
</dbReference>
<dbReference type="InterPro" id="IPR003439">
    <property type="entry name" value="ABC_transporter-like_ATP-bd"/>
</dbReference>
<dbReference type="PROSITE" id="PS50893">
    <property type="entry name" value="ABC_TRANSPORTER_2"/>
    <property type="match status" value="1"/>
</dbReference>
<evidence type="ECO:0000256" key="2">
    <source>
        <dbReference type="ARBA" id="ARBA00022741"/>
    </source>
</evidence>
<evidence type="ECO:0000313" key="6">
    <source>
        <dbReference type="Proteomes" id="UP000629025"/>
    </source>
</evidence>
<dbReference type="Proteomes" id="UP000629025">
    <property type="component" value="Unassembled WGS sequence"/>
</dbReference>
<sequence length="223" mass="24402">MREILVQAEAIAKSYVSGRESIRVLHGLSLTLYRGEAVAVIGPSGSGKSTLLNLFNGLLRPDAGRLLLLGEDLAQLQERDLAALRRSRIATLFQDGNLIPTLTVARNLAFRRTLAGRREGDEAALLEMLDIAATAERFPDQLSGGQRQRAALACAFAMTPELILADEPTGSLDIHNAERVMQLFFDRVQASHLSALIVTHNLQLARRCDRVLELVDGALRPWG</sequence>
<dbReference type="SUPFAM" id="SSF52540">
    <property type="entry name" value="P-loop containing nucleoside triphosphate hydrolases"/>
    <property type="match status" value="1"/>
</dbReference>
<comment type="caution">
    <text evidence="5">The sequence shown here is derived from an EMBL/GenBank/DDBJ whole genome shotgun (WGS) entry which is preliminary data.</text>
</comment>
<protein>
    <submittedName>
        <fullName evidence="5">ABC transporter ATP-binding protein</fullName>
    </submittedName>
</protein>
<evidence type="ECO:0000256" key="1">
    <source>
        <dbReference type="ARBA" id="ARBA00022448"/>
    </source>
</evidence>
<proteinExistence type="predicted"/>
<keyword evidence="6" id="KW-1185">Reference proteome</keyword>
<dbReference type="InterPro" id="IPR027417">
    <property type="entry name" value="P-loop_NTPase"/>
</dbReference>
<name>A0ABQ1K449_9GAMM</name>
<dbReference type="EMBL" id="BMIJ01000001">
    <property type="protein sequence ID" value="GGB83385.1"/>
    <property type="molecule type" value="Genomic_DNA"/>
</dbReference>
<dbReference type="Gene3D" id="3.40.50.300">
    <property type="entry name" value="P-loop containing nucleotide triphosphate hydrolases"/>
    <property type="match status" value="1"/>
</dbReference>
<dbReference type="GO" id="GO:0005524">
    <property type="term" value="F:ATP binding"/>
    <property type="evidence" value="ECO:0007669"/>
    <property type="project" value="UniProtKB-KW"/>
</dbReference>
<reference evidence="6" key="1">
    <citation type="journal article" date="2019" name="Int. J. Syst. Evol. Microbiol.">
        <title>The Global Catalogue of Microorganisms (GCM) 10K type strain sequencing project: providing services to taxonomists for standard genome sequencing and annotation.</title>
        <authorList>
            <consortium name="The Broad Institute Genomics Platform"/>
            <consortium name="The Broad Institute Genome Sequencing Center for Infectious Disease"/>
            <person name="Wu L."/>
            <person name="Ma J."/>
        </authorList>
    </citation>
    <scope>NUCLEOTIDE SEQUENCE [LARGE SCALE GENOMIC DNA]</scope>
    <source>
        <strain evidence="6">CGMCC 1.15341</strain>
    </source>
</reference>
<evidence type="ECO:0000259" key="4">
    <source>
        <dbReference type="PROSITE" id="PS50893"/>
    </source>
</evidence>
<keyword evidence="2" id="KW-0547">Nucleotide-binding</keyword>
<gene>
    <name evidence="5" type="ORF">GCM10011352_06530</name>
</gene>
<accession>A0ABQ1K449</accession>
<dbReference type="PANTHER" id="PTHR24220">
    <property type="entry name" value="IMPORT ATP-BINDING PROTEIN"/>
    <property type="match status" value="1"/>
</dbReference>
<keyword evidence="3 5" id="KW-0067">ATP-binding</keyword>
<dbReference type="SMART" id="SM00382">
    <property type="entry name" value="AAA"/>
    <property type="match status" value="1"/>
</dbReference>
<evidence type="ECO:0000256" key="3">
    <source>
        <dbReference type="ARBA" id="ARBA00022840"/>
    </source>
</evidence>
<evidence type="ECO:0000313" key="5">
    <source>
        <dbReference type="EMBL" id="GGB83385.1"/>
    </source>
</evidence>
<dbReference type="PROSITE" id="PS00211">
    <property type="entry name" value="ABC_TRANSPORTER_1"/>
    <property type="match status" value="1"/>
</dbReference>
<dbReference type="Pfam" id="PF00005">
    <property type="entry name" value="ABC_tran"/>
    <property type="match status" value="1"/>
</dbReference>
<dbReference type="CDD" id="cd03255">
    <property type="entry name" value="ABC_MJ0796_LolCDE_FtsE"/>
    <property type="match status" value="1"/>
</dbReference>
<keyword evidence="1" id="KW-0813">Transport</keyword>
<dbReference type="InterPro" id="IPR017911">
    <property type="entry name" value="MacB-like_ATP-bd"/>
</dbReference>